<dbReference type="Pfam" id="PF13361">
    <property type="entry name" value="UvrD_C"/>
    <property type="match status" value="2"/>
</dbReference>
<dbReference type="InterPro" id="IPR014017">
    <property type="entry name" value="DNA_helicase_UvrD-like_C"/>
</dbReference>
<evidence type="ECO:0000256" key="8">
    <source>
        <dbReference type="ARBA" id="ARBA00034808"/>
    </source>
</evidence>
<gene>
    <name evidence="14" type="ORF">J2S36_000802</name>
</gene>
<dbReference type="EC" id="5.6.2.4" evidence="8"/>
<evidence type="ECO:0000256" key="1">
    <source>
        <dbReference type="ARBA" id="ARBA00009922"/>
    </source>
</evidence>
<keyword evidence="6" id="KW-0413">Isomerase</keyword>
<accession>A0ABU1T1S8</accession>
<dbReference type="Pfam" id="PF00580">
    <property type="entry name" value="UvrD-helicase"/>
    <property type="match status" value="1"/>
</dbReference>
<proteinExistence type="inferred from homology"/>
<keyword evidence="4 10" id="KW-0347">Helicase</keyword>
<keyword evidence="15" id="KW-1185">Reference proteome</keyword>
<feature type="domain" description="UvrD-like helicase ATP-binding" evidence="12">
    <location>
        <begin position="29"/>
        <end position="311"/>
    </location>
</feature>
<evidence type="ECO:0000256" key="7">
    <source>
        <dbReference type="ARBA" id="ARBA00034617"/>
    </source>
</evidence>
<comment type="similarity">
    <text evidence="1">Belongs to the helicase family. UvrD subfamily.</text>
</comment>
<dbReference type="Gene3D" id="1.10.486.10">
    <property type="entry name" value="PCRA, domain 4"/>
    <property type="match status" value="2"/>
</dbReference>
<dbReference type="SMART" id="SM00341">
    <property type="entry name" value="HRDC"/>
    <property type="match status" value="1"/>
</dbReference>
<feature type="domain" description="UvrD-like helicase C-terminal" evidence="13">
    <location>
        <begin position="312"/>
        <end position="585"/>
    </location>
</feature>
<dbReference type="PANTHER" id="PTHR11070">
    <property type="entry name" value="UVRD / RECB / PCRA DNA HELICASE FAMILY MEMBER"/>
    <property type="match status" value="1"/>
</dbReference>
<dbReference type="CDD" id="cd17932">
    <property type="entry name" value="DEXQc_UvrD"/>
    <property type="match status" value="1"/>
</dbReference>
<reference evidence="14 15" key="1">
    <citation type="submission" date="2023-07" db="EMBL/GenBank/DDBJ databases">
        <title>Sequencing the genomes of 1000 actinobacteria strains.</title>
        <authorList>
            <person name="Klenk H.-P."/>
        </authorList>
    </citation>
    <scope>NUCLEOTIDE SEQUENCE [LARGE SCALE GENOMIC DNA]</scope>
    <source>
        <strain evidence="14 15">DSM 15539</strain>
    </source>
</reference>
<dbReference type="PROSITE" id="PS51198">
    <property type="entry name" value="UVRD_HELICASE_ATP_BIND"/>
    <property type="match status" value="1"/>
</dbReference>
<dbReference type="InterPro" id="IPR027417">
    <property type="entry name" value="P-loop_NTPase"/>
</dbReference>
<dbReference type="SUPFAM" id="SSF52540">
    <property type="entry name" value="P-loop containing nucleoside triphosphate hydrolases"/>
    <property type="match status" value="1"/>
</dbReference>
<comment type="catalytic activity">
    <reaction evidence="9">
        <text>ATP + H2O = ADP + phosphate + H(+)</text>
        <dbReference type="Rhea" id="RHEA:13065"/>
        <dbReference type="ChEBI" id="CHEBI:15377"/>
        <dbReference type="ChEBI" id="CHEBI:15378"/>
        <dbReference type="ChEBI" id="CHEBI:30616"/>
        <dbReference type="ChEBI" id="CHEBI:43474"/>
        <dbReference type="ChEBI" id="CHEBI:456216"/>
        <dbReference type="EC" id="5.6.2.4"/>
    </reaction>
</comment>
<dbReference type="Gene3D" id="1.10.150.80">
    <property type="entry name" value="HRDC domain"/>
    <property type="match status" value="1"/>
</dbReference>
<dbReference type="SUPFAM" id="SSF47819">
    <property type="entry name" value="HRDC-like"/>
    <property type="match status" value="1"/>
</dbReference>
<evidence type="ECO:0000256" key="2">
    <source>
        <dbReference type="ARBA" id="ARBA00022741"/>
    </source>
</evidence>
<feature type="domain" description="HRDC" evidence="11">
    <location>
        <begin position="636"/>
        <end position="715"/>
    </location>
</feature>
<dbReference type="RefSeq" id="WP_309955808.1">
    <property type="nucleotide sequence ID" value="NZ_JAVDUJ010000001.1"/>
</dbReference>
<evidence type="ECO:0000256" key="6">
    <source>
        <dbReference type="ARBA" id="ARBA00023235"/>
    </source>
</evidence>
<dbReference type="InterPro" id="IPR013986">
    <property type="entry name" value="DExx_box_DNA_helicase_dom_sf"/>
</dbReference>
<dbReference type="PROSITE" id="PS50967">
    <property type="entry name" value="HRDC"/>
    <property type="match status" value="1"/>
</dbReference>
<dbReference type="Proteomes" id="UP001266099">
    <property type="component" value="Unassembled WGS sequence"/>
</dbReference>
<dbReference type="Pfam" id="PF00570">
    <property type="entry name" value="HRDC"/>
    <property type="match status" value="1"/>
</dbReference>
<protein>
    <recommendedName>
        <fullName evidence="8">DNA 3'-5' helicase</fullName>
        <ecNumber evidence="8">5.6.2.4</ecNumber>
    </recommendedName>
</protein>
<evidence type="ECO:0000256" key="4">
    <source>
        <dbReference type="ARBA" id="ARBA00022806"/>
    </source>
</evidence>
<keyword evidence="2 10" id="KW-0547">Nucleotide-binding</keyword>
<dbReference type="InterPro" id="IPR014016">
    <property type="entry name" value="UvrD-like_ATP-bd"/>
</dbReference>
<dbReference type="InterPro" id="IPR044876">
    <property type="entry name" value="HRDC_dom_sf"/>
</dbReference>
<dbReference type="Gene3D" id="1.10.10.160">
    <property type="match status" value="1"/>
</dbReference>
<dbReference type="GO" id="GO:0016787">
    <property type="term" value="F:hydrolase activity"/>
    <property type="evidence" value="ECO:0007669"/>
    <property type="project" value="UniProtKB-KW"/>
</dbReference>
<keyword evidence="3 10" id="KW-0378">Hydrolase</keyword>
<evidence type="ECO:0000313" key="15">
    <source>
        <dbReference type="Proteomes" id="UP001266099"/>
    </source>
</evidence>
<name>A0ABU1T1S8_9ACTO</name>
<evidence type="ECO:0000259" key="12">
    <source>
        <dbReference type="PROSITE" id="PS51198"/>
    </source>
</evidence>
<evidence type="ECO:0000259" key="13">
    <source>
        <dbReference type="PROSITE" id="PS51217"/>
    </source>
</evidence>
<feature type="binding site" evidence="10">
    <location>
        <begin position="50"/>
        <end position="57"/>
    </location>
    <ligand>
        <name>ATP</name>
        <dbReference type="ChEBI" id="CHEBI:30616"/>
    </ligand>
</feature>
<evidence type="ECO:0000256" key="10">
    <source>
        <dbReference type="PROSITE-ProRule" id="PRU00560"/>
    </source>
</evidence>
<evidence type="ECO:0000256" key="5">
    <source>
        <dbReference type="ARBA" id="ARBA00022840"/>
    </source>
</evidence>
<evidence type="ECO:0000256" key="9">
    <source>
        <dbReference type="ARBA" id="ARBA00048988"/>
    </source>
</evidence>
<dbReference type="InterPro" id="IPR010997">
    <property type="entry name" value="HRDC-like_sf"/>
</dbReference>
<evidence type="ECO:0000256" key="3">
    <source>
        <dbReference type="ARBA" id="ARBA00022801"/>
    </source>
</evidence>
<dbReference type="EMBL" id="JAVDUJ010000001">
    <property type="protein sequence ID" value="MDR6939259.1"/>
    <property type="molecule type" value="Genomic_DNA"/>
</dbReference>
<sequence>MPFWQISSRIQTKEIGSIVMTDFAQVLQTQLDPAQLAVAHTLRGPLCVLAGAGAGKTRALTYRIANAVHRKIVTPQNILALTFTTRAAGEMRSRLRQIGVTGVQVKTFHAAALAQLNYFWPTAIGGRVPELKENTLALVSQAAARLNLPTDTPTIRDLRDAIAWAKVQLITPDTYPSRALAAGRDEIAAQKSAAIARLMIAYEELKTERGVIDFEDVILILIGLLVDRPDIAKQIRAQYTYFVVDEFQDVSPMQHRLLQLWLGQNKDLCVVGDVSQTIYSFAGANSEYLANFAAYWSGAKQIVLNRDYRSTPQIVELANKTIGKSTTALAQSHSQPQPPNRNSAAAGAVFLVSARAAGRPVSFQDYQDDNAQAEGIAHKISELHKKGTPLKDIAILYRTNTQSAVFETALNAAGISYTIKGGKRFFERPEVINAMVSLRAGARVNPAADVTECLNDVLWQMGWRKEAPASPGASRERWESLDVLRQMSEKFRAESALERKNDSTTANTSVQAFIDYLAEHAKFEMEPQLASVTLSSLHSAKGLEWPIVFLAGVNEGLLPISYAKSPSEIEEERRLFYVGITRAADELYLSYSKANLNGKKRKASQFLAPLWPREVSSATQKRITAKVDHHKFVSEHPADLALYEELRQWRAQLAKTAEKPPYTIFPDTVLRRIAINKPRSLDELRLIKGIGSLKLSRYGLALLTLVNDFLDQKSS</sequence>
<evidence type="ECO:0000259" key="11">
    <source>
        <dbReference type="PROSITE" id="PS50967"/>
    </source>
</evidence>
<dbReference type="GO" id="GO:0003678">
    <property type="term" value="F:DNA helicase activity"/>
    <property type="evidence" value="ECO:0007669"/>
    <property type="project" value="UniProtKB-EC"/>
</dbReference>
<dbReference type="Gene3D" id="3.40.50.300">
    <property type="entry name" value="P-loop containing nucleotide triphosphate hydrolases"/>
    <property type="match status" value="3"/>
</dbReference>
<dbReference type="PANTHER" id="PTHR11070:SF69">
    <property type="entry name" value="ATP-DEPENDENT DNA HELICASE UVRD2"/>
    <property type="match status" value="1"/>
</dbReference>
<dbReference type="InterPro" id="IPR002121">
    <property type="entry name" value="HRDC_dom"/>
</dbReference>
<evidence type="ECO:0000313" key="14">
    <source>
        <dbReference type="EMBL" id="MDR6939259.1"/>
    </source>
</evidence>
<dbReference type="InterPro" id="IPR000212">
    <property type="entry name" value="DNA_helicase_UvrD/REP"/>
</dbReference>
<keyword evidence="5 10" id="KW-0067">ATP-binding</keyword>
<organism evidence="14 15">
    <name type="scientific">Arcanobacterium hippocoleae</name>
    <dbReference type="NCBI Taxonomy" id="149017"/>
    <lineage>
        <taxon>Bacteria</taxon>
        <taxon>Bacillati</taxon>
        <taxon>Actinomycetota</taxon>
        <taxon>Actinomycetes</taxon>
        <taxon>Actinomycetales</taxon>
        <taxon>Actinomycetaceae</taxon>
        <taxon>Arcanobacterium</taxon>
    </lineage>
</organism>
<dbReference type="CDD" id="cd18807">
    <property type="entry name" value="SF1_C_UvrD"/>
    <property type="match status" value="1"/>
</dbReference>
<comment type="caution">
    <text evidence="14">The sequence shown here is derived from an EMBL/GenBank/DDBJ whole genome shotgun (WGS) entry which is preliminary data.</text>
</comment>
<comment type="catalytic activity">
    <reaction evidence="7">
        <text>Couples ATP hydrolysis with the unwinding of duplex DNA by translocating in the 3'-5' direction.</text>
        <dbReference type="EC" id="5.6.2.4"/>
    </reaction>
</comment>
<dbReference type="PROSITE" id="PS51217">
    <property type="entry name" value="UVRD_HELICASE_CTER"/>
    <property type="match status" value="1"/>
</dbReference>